<evidence type="ECO:0000256" key="3">
    <source>
        <dbReference type="ARBA" id="ARBA00022475"/>
    </source>
</evidence>
<dbReference type="Pfam" id="PF00892">
    <property type="entry name" value="EamA"/>
    <property type="match status" value="1"/>
</dbReference>
<dbReference type="AlphaFoldDB" id="A0A927C994"/>
<keyword evidence="8" id="KW-0448">Lipopolysaccharide biosynthesis</keyword>
<evidence type="ECO:0000256" key="1">
    <source>
        <dbReference type="ARBA" id="ARBA00004651"/>
    </source>
</evidence>
<evidence type="ECO:0000313" key="15">
    <source>
        <dbReference type="Proteomes" id="UP000639396"/>
    </source>
</evidence>
<dbReference type="PANTHER" id="PTHR30561:SF9">
    <property type="entry name" value="4-AMINO-4-DEOXY-L-ARABINOSE-PHOSPHOUNDECAPRENOL FLIPPASE SUBUNIT ARNF-RELATED"/>
    <property type="match status" value="1"/>
</dbReference>
<dbReference type="SUPFAM" id="SSF103481">
    <property type="entry name" value="Multidrug resistance efflux transporter EmrE"/>
    <property type="match status" value="1"/>
</dbReference>
<dbReference type="PANTHER" id="PTHR30561">
    <property type="entry name" value="SMR FAMILY PROTON-DEPENDENT DRUG EFFLUX TRANSPORTER SUGE"/>
    <property type="match status" value="1"/>
</dbReference>
<dbReference type="Proteomes" id="UP000639396">
    <property type="component" value="Unassembled WGS sequence"/>
</dbReference>
<keyword evidence="7 12" id="KW-0812">Transmembrane</keyword>
<dbReference type="RefSeq" id="WP_190929375.1">
    <property type="nucleotide sequence ID" value="NZ_JACXJA010000022.1"/>
</dbReference>
<dbReference type="GO" id="GO:0022857">
    <property type="term" value="F:transmembrane transporter activity"/>
    <property type="evidence" value="ECO:0007669"/>
    <property type="project" value="InterPro"/>
</dbReference>
<organism evidence="14 15">
    <name type="scientific">Paenibacillus oceani</name>
    <dbReference type="NCBI Taxonomy" id="2772510"/>
    <lineage>
        <taxon>Bacteria</taxon>
        <taxon>Bacillati</taxon>
        <taxon>Bacillota</taxon>
        <taxon>Bacilli</taxon>
        <taxon>Bacillales</taxon>
        <taxon>Paenibacillaceae</taxon>
        <taxon>Paenibacillus</taxon>
    </lineage>
</organism>
<evidence type="ECO:0000256" key="9">
    <source>
        <dbReference type="ARBA" id="ARBA00022989"/>
    </source>
</evidence>
<reference evidence="14" key="1">
    <citation type="submission" date="2020-09" db="EMBL/GenBank/DDBJ databases">
        <title>A novel bacterium of genus Paenibacillus, isolated from South China Sea.</title>
        <authorList>
            <person name="Huang H."/>
            <person name="Mo K."/>
            <person name="Hu Y."/>
        </authorList>
    </citation>
    <scope>NUCLEOTIDE SEQUENCE</scope>
    <source>
        <strain evidence="14">IB182363</strain>
    </source>
</reference>
<feature type="transmembrane region" description="Helical" evidence="12">
    <location>
        <begin position="20"/>
        <end position="51"/>
    </location>
</feature>
<evidence type="ECO:0000256" key="5">
    <source>
        <dbReference type="ARBA" id="ARBA00022519"/>
    </source>
</evidence>
<keyword evidence="15" id="KW-1185">Reference proteome</keyword>
<dbReference type="EMBL" id="JACXJA010000022">
    <property type="protein sequence ID" value="MBD2863743.1"/>
    <property type="molecule type" value="Genomic_DNA"/>
</dbReference>
<dbReference type="Gene3D" id="1.10.3730.20">
    <property type="match status" value="1"/>
</dbReference>
<keyword evidence="3" id="KW-1003">Cell membrane</keyword>
<feature type="transmembrane region" description="Helical" evidence="12">
    <location>
        <begin position="58"/>
        <end position="80"/>
    </location>
</feature>
<keyword evidence="10" id="KW-0443">Lipid metabolism</keyword>
<dbReference type="InterPro" id="IPR000620">
    <property type="entry name" value="EamA_dom"/>
</dbReference>
<comment type="similarity">
    <text evidence="2">Belongs to the EamA transporter family.</text>
</comment>
<name>A0A927C994_9BACL</name>
<dbReference type="GO" id="GO:0009103">
    <property type="term" value="P:lipopolysaccharide biosynthetic process"/>
    <property type="evidence" value="ECO:0007669"/>
    <property type="project" value="UniProtKB-KW"/>
</dbReference>
<comment type="subcellular location">
    <subcellularLocation>
        <location evidence="1">Cell membrane</location>
        <topology evidence="1">Multi-pass membrane protein</topology>
    </subcellularLocation>
</comment>
<evidence type="ECO:0000256" key="7">
    <source>
        <dbReference type="ARBA" id="ARBA00022692"/>
    </source>
</evidence>
<sequence length="105" mass="11517">MTVTGSTLLKIGSRTLSFDGAIFGVIMSYITSPALLAGFAAYAVGAVLWVYCLSQFDLSYVTFVSSFQYILLLAASILIFQEHISMMKWIGCIIIMIGVIFWLKG</sequence>
<comment type="caution">
    <text evidence="14">The sequence shown here is derived from an EMBL/GenBank/DDBJ whole genome shotgun (WGS) entry which is preliminary data.</text>
</comment>
<evidence type="ECO:0000313" key="14">
    <source>
        <dbReference type="EMBL" id="MBD2863743.1"/>
    </source>
</evidence>
<evidence type="ECO:0000256" key="11">
    <source>
        <dbReference type="ARBA" id="ARBA00023136"/>
    </source>
</evidence>
<gene>
    <name evidence="14" type="ORF">IDH45_17255</name>
</gene>
<evidence type="ECO:0000256" key="12">
    <source>
        <dbReference type="SAM" id="Phobius"/>
    </source>
</evidence>
<proteinExistence type="inferred from homology"/>
<protein>
    <submittedName>
        <fullName evidence="14">EamA family transporter</fullName>
    </submittedName>
</protein>
<evidence type="ECO:0000256" key="4">
    <source>
        <dbReference type="ARBA" id="ARBA00022516"/>
    </source>
</evidence>
<accession>A0A927C994</accession>
<keyword evidence="6" id="KW-0441">Lipid A biosynthesis</keyword>
<evidence type="ECO:0000256" key="8">
    <source>
        <dbReference type="ARBA" id="ARBA00022985"/>
    </source>
</evidence>
<feature type="domain" description="EamA" evidence="13">
    <location>
        <begin position="34"/>
        <end position="101"/>
    </location>
</feature>
<evidence type="ECO:0000259" key="13">
    <source>
        <dbReference type="Pfam" id="PF00892"/>
    </source>
</evidence>
<keyword evidence="4" id="KW-0444">Lipid biosynthesis</keyword>
<evidence type="ECO:0000256" key="6">
    <source>
        <dbReference type="ARBA" id="ARBA00022556"/>
    </source>
</evidence>
<feature type="transmembrane region" description="Helical" evidence="12">
    <location>
        <begin position="86"/>
        <end position="103"/>
    </location>
</feature>
<evidence type="ECO:0000256" key="2">
    <source>
        <dbReference type="ARBA" id="ARBA00007362"/>
    </source>
</evidence>
<evidence type="ECO:0000256" key="10">
    <source>
        <dbReference type="ARBA" id="ARBA00023098"/>
    </source>
</evidence>
<keyword evidence="11 12" id="KW-0472">Membrane</keyword>
<keyword evidence="9 12" id="KW-1133">Transmembrane helix</keyword>
<dbReference type="GO" id="GO:0005886">
    <property type="term" value="C:plasma membrane"/>
    <property type="evidence" value="ECO:0007669"/>
    <property type="project" value="UniProtKB-SubCell"/>
</dbReference>
<dbReference type="InterPro" id="IPR037185">
    <property type="entry name" value="EmrE-like"/>
</dbReference>
<keyword evidence="5" id="KW-0997">Cell inner membrane</keyword>
<dbReference type="InterPro" id="IPR000390">
    <property type="entry name" value="Small_drug/metabolite_transptr"/>
</dbReference>